<evidence type="ECO:0000313" key="3">
    <source>
        <dbReference type="Proteomes" id="UP000281975"/>
    </source>
</evidence>
<dbReference type="Gene3D" id="3.20.20.80">
    <property type="entry name" value="Glycosidases"/>
    <property type="match status" value="3"/>
</dbReference>
<organism evidence="2 3">
    <name type="scientific">Kushneria sinocarnis</name>
    <dbReference type="NCBI Taxonomy" id="595502"/>
    <lineage>
        <taxon>Bacteria</taxon>
        <taxon>Pseudomonadati</taxon>
        <taxon>Pseudomonadota</taxon>
        <taxon>Gammaproteobacteria</taxon>
        <taxon>Oceanospirillales</taxon>
        <taxon>Halomonadaceae</taxon>
        <taxon>Kushneria</taxon>
    </lineage>
</organism>
<feature type="domain" description="Glycosyl hydrolase family 13 catalytic" evidence="1">
    <location>
        <begin position="12"/>
        <end position="495"/>
    </location>
</feature>
<dbReference type="GO" id="GO:0030980">
    <property type="term" value="P:alpha-glucan catabolic process"/>
    <property type="evidence" value="ECO:0007669"/>
    <property type="project" value="TreeGrafter"/>
</dbReference>
<dbReference type="InterPro" id="IPR017853">
    <property type="entry name" value="GH"/>
</dbReference>
<dbReference type="InterPro" id="IPR013797">
    <property type="entry name" value="Maltooligo_trehalose_synth_4"/>
</dbReference>
<dbReference type="Pfam" id="PF00128">
    <property type="entry name" value="Alpha-amylase"/>
    <property type="match status" value="1"/>
</dbReference>
<dbReference type="Proteomes" id="UP000281975">
    <property type="component" value="Unassembled WGS sequence"/>
</dbReference>
<dbReference type="SMART" id="SM00642">
    <property type="entry name" value="Aamy"/>
    <property type="match status" value="1"/>
</dbReference>
<keyword evidence="3" id="KW-1185">Reference proteome</keyword>
<name>A0A420WX37_9GAMM</name>
<proteinExistence type="predicted"/>
<accession>A0A420WX37</accession>
<dbReference type="PANTHER" id="PTHR10357">
    <property type="entry name" value="ALPHA-AMYLASE FAMILY MEMBER"/>
    <property type="match status" value="1"/>
</dbReference>
<dbReference type="InterPro" id="IPR006047">
    <property type="entry name" value="GH13_cat_dom"/>
</dbReference>
<dbReference type="OrthoDB" id="9805159at2"/>
<dbReference type="SUPFAM" id="SSF51445">
    <property type="entry name" value="(Trans)glycosidases"/>
    <property type="match status" value="1"/>
</dbReference>
<dbReference type="EMBL" id="RBIN01000004">
    <property type="protein sequence ID" value="RKR04309.1"/>
    <property type="molecule type" value="Genomic_DNA"/>
</dbReference>
<dbReference type="GO" id="GO:0005992">
    <property type="term" value="P:trehalose biosynthetic process"/>
    <property type="evidence" value="ECO:0007669"/>
    <property type="project" value="TreeGrafter"/>
</dbReference>
<evidence type="ECO:0000259" key="1">
    <source>
        <dbReference type="SMART" id="SM00642"/>
    </source>
</evidence>
<dbReference type="InterPro" id="IPR012767">
    <property type="entry name" value="Trehalose_TreY"/>
</dbReference>
<dbReference type="RefSeq" id="WP_121172478.1">
    <property type="nucleotide sequence ID" value="NZ_RBIN01000004.1"/>
</dbReference>
<dbReference type="AlphaFoldDB" id="A0A420WX37"/>
<evidence type="ECO:0000313" key="2">
    <source>
        <dbReference type="EMBL" id="RKR04309.1"/>
    </source>
</evidence>
<reference evidence="2 3" key="1">
    <citation type="submission" date="2018-10" db="EMBL/GenBank/DDBJ databases">
        <title>Genomic Encyclopedia of Type Strains, Phase IV (KMG-IV): sequencing the most valuable type-strain genomes for metagenomic binning, comparative biology and taxonomic classification.</title>
        <authorList>
            <person name="Goeker M."/>
        </authorList>
    </citation>
    <scope>NUCLEOTIDE SEQUENCE [LARGE SCALE GENOMIC DNA]</scope>
    <source>
        <strain evidence="2 3">DSM 23229</strain>
    </source>
</reference>
<comment type="caution">
    <text evidence="2">The sequence shown here is derived from an EMBL/GenBank/DDBJ whole genome shotgun (WGS) entry which is preliminary data.</text>
</comment>
<sequence>MTSLRATLRLQFHPGFTLDDACELVEYCSALGVSHLYASPLLASRTDSTHGYDGIDPGRIDPQLGGEAALGRLIERLHAHDMGLIMDIVPNHLAIGHENPWWQDVLLMGEQSARAHCFDIDWRVPDPALNGRMLLPLLGDTYGVVLRSGELQPEFDAAAGVLQLRYHEHRFPLAMHSLGDILRAAGAESLAAQADALPLSPDEAERARSGVQGMRAELGQWLAGETAQRDLARVLVAYQGDTPEGAERLHALLERQWYRLAWWRTGNDELNWRRFFDITELAGVRVELPEVFEAVHARVFELIERGWVDGLRIDHVDGLADPRGYCRRLRARVDELAARRPATERSSAPARLPILVEKILAEDEQLHDDWGVDGDTGYAFMNSVNALQHDPRGEMPLATLWSSLSGRTADFRLETLRARRLMLGSLLASEFEGCIRALRAVAISHPASRDLTAGMIRRALRELVVQFGIYRTYADEHGRPAVDEPHFQRALKAARNCVEPPGQQVLDALEKWLGGEAPGDFDEPECTLRLRAITRFQQLTSPVAAKAVEDTAGYRSGVLLSRSDVGFEASTFAMSVAHFHAANLDRHARFPRAMLTTATHDHKRGEDVRARLAALSEWGSEYAEAVRHWFVDAGALRSQATPVIDSGITPLPADELMLYQILAGAWPQELSPDDAAGLSEFADRIEAWQQKALREAKLTSHWLHPNTAYEQACRAFTRGLLTSPAGYPLRRSIHAMAMRIAPAGALNSLMQTLLRMTSPGVPDLYQGAEYWDLSLVDPDNRRPVDFAMRQRTLAGPQPLVELHKHWRDGHVKQALVHMLLLLRQRYPALLAEGDYQPLPAEGERADQVVAFRRRHGQQQLVVVAARHVGTLLEGETLQIDPKYWGRTRLRWFDESDMQICRMPWMDWLTGRTVTLRCAESSLGRSMEQSVTLGRLLTELPLCLLVRDDAGDP</sequence>
<dbReference type="PANTHER" id="PTHR10357:SF216">
    <property type="entry name" value="MALTOOLIGOSYL TREHALOSE SYNTHASE-RELATED"/>
    <property type="match status" value="1"/>
</dbReference>
<dbReference type="GO" id="GO:0047470">
    <property type="term" value="F:(1,4)-alpha-D-glucan 1-alpha-D-glucosylmutase activity"/>
    <property type="evidence" value="ECO:0007669"/>
    <property type="project" value="TreeGrafter"/>
</dbReference>
<gene>
    <name evidence="2" type="ORF">C7446_1514</name>
</gene>
<dbReference type="NCBIfam" id="TIGR02401">
    <property type="entry name" value="trehalose_TreY"/>
    <property type="match status" value="1"/>
</dbReference>
<protein>
    <submittedName>
        <fullName evidence="2">Maltooligosyl trehalose synthase</fullName>
    </submittedName>
</protein>
<dbReference type="Gene3D" id="1.10.10.470">
    <property type="entry name" value="Maltooligosyl trehalose synthase, domain 4"/>
    <property type="match status" value="1"/>
</dbReference>
<dbReference type="CDD" id="cd11336">
    <property type="entry name" value="AmyAc_MTSase"/>
    <property type="match status" value="1"/>
</dbReference>